<name>A0A3B4T9L9_SERDU</name>
<dbReference type="Proteomes" id="UP000261420">
    <property type="component" value="Unplaced"/>
</dbReference>
<evidence type="ECO:0000313" key="2">
    <source>
        <dbReference type="Proteomes" id="UP000261420"/>
    </source>
</evidence>
<organism evidence="1 2">
    <name type="scientific">Seriola dumerili</name>
    <name type="common">Greater amberjack</name>
    <name type="synonym">Caranx dumerili</name>
    <dbReference type="NCBI Taxonomy" id="41447"/>
    <lineage>
        <taxon>Eukaryota</taxon>
        <taxon>Metazoa</taxon>
        <taxon>Chordata</taxon>
        <taxon>Craniata</taxon>
        <taxon>Vertebrata</taxon>
        <taxon>Euteleostomi</taxon>
        <taxon>Actinopterygii</taxon>
        <taxon>Neopterygii</taxon>
        <taxon>Teleostei</taxon>
        <taxon>Neoteleostei</taxon>
        <taxon>Acanthomorphata</taxon>
        <taxon>Carangaria</taxon>
        <taxon>Carangiformes</taxon>
        <taxon>Carangidae</taxon>
        <taxon>Seriola</taxon>
    </lineage>
</organism>
<keyword evidence="2" id="KW-1185">Reference proteome</keyword>
<dbReference type="AlphaFoldDB" id="A0A3B4T9L9"/>
<dbReference type="GeneTree" id="ENSGT00940000178899"/>
<accession>A0A3B4T9L9</accession>
<protein>
    <recommendedName>
        <fullName evidence="3">Protein kinase domain-containing protein</fullName>
    </recommendedName>
</protein>
<reference evidence="1" key="2">
    <citation type="submission" date="2025-09" db="UniProtKB">
        <authorList>
            <consortium name="Ensembl"/>
        </authorList>
    </citation>
    <scope>IDENTIFICATION</scope>
</reference>
<reference evidence="1" key="1">
    <citation type="submission" date="2025-08" db="UniProtKB">
        <authorList>
            <consortium name="Ensembl"/>
        </authorList>
    </citation>
    <scope>IDENTIFICATION</scope>
</reference>
<dbReference type="InterPro" id="IPR011009">
    <property type="entry name" value="Kinase-like_dom_sf"/>
</dbReference>
<dbReference type="Ensembl" id="ENSSDUT00000002833.1">
    <property type="protein sequence ID" value="ENSSDUP00000002760.1"/>
    <property type="gene ID" value="ENSSDUG00000002134.1"/>
</dbReference>
<dbReference type="OMA" id="RMTLYII"/>
<evidence type="ECO:0008006" key="3">
    <source>
        <dbReference type="Google" id="ProtNLM"/>
    </source>
</evidence>
<dbReference type="Gene3D" id="3.30.200.20">
    <property type="entry name" value="Phosphorylase Kinase, domain 1"/>
    <property type="match status" value="1"/>
</dbReference>
<dbReference type="SUPFAM" id="SSF56112">
    <property type="entry name" value="Protein kinase-like (PK-like)"/>
    <property type="match status" value="1"/>
</dbReference>
<sequence length="86" mass="9879">MMTSPNWSSKRRTRMTLYIISEELARCQFGAVHRCVEIATKKTFMAKFIKVKGTDRELVLREIEALNVASRTTGPRALTDYVIPPF</sequence>
<proteinExistence type="predicted"/>
<evidence type="ECO:0000313" key="1">
    <source>
        <dbReference type="Ensembl" id="ENSSDUP00000002760.1"/>
    </source>
</evidence>